<evidence type="ECO:0008006" key="3">
    <source>
        <dbReference type="Google" id="ProtNLM"/>
    </source>
</evidence>
<comment type="caution">
    <text evidence="1">The sequence shown here is derived from an EMBL/GenBank/DDBJ whole genome shotgun (WGS) entry which is preliminary data.</text>
</comment>
<dbReference type="RefSeq" id="WP_211975387.1">
    <property type="nucleotide sequence ID" value="NZ_CBFHAM010000004.1"/>
</dbReference>
<evidence type="ECO:0000313" key="2">
    <source>
        <dbReference type="Proteomes" id="UP000676386"/>
    </source>
</evidence>
<dbReference type="Proteomes" id="UP000676386">
    <property type="component" value="Unassembled WGS sequence"/>
</dbReference>
<organism evidence="1 2">
    <name type="scientific">Chitinophaga hostae</name>
    <dbReference type="NCBI Taxonomy" id="2831022"/>
    <lineage>
        <taxon>Bacteria</taxon>
        <taxon>Pseudomonadati</taxon>
        <taxon>Bacteroidota</taxon>
        <taxon>Chitinophagia</taxon>
        <taxon>Chitinophagales</taxon>
        <taxon>Chitinophagaceae</taxon>
        <taxon>Chitinophaga</taxon>
    </lineage>
</organism>
<evidence type="ECO:0000313" key="1">
    <source>
        <dbReference type="EMBL" id="MBS0030251.1"/>
    </source>
</evidence>
<proteinExistence type="predicted"/>
<keyword evidence="2" id="KW-1185">Reference proteome</keyword>
<protein>
    <recommendedName>
        <fullName evidence="3">Lanthionine synthetase C-like protein</fullName>
    </recommendedName>
</protein>
<dbReference type="SUPFAM" id="SSF158745">
    <property type="entry name" value="LanC-like"/>
    <property type="match status" value="1"/>
</dbReference>
<gene>
    <name evidence="1" type="ORF">KE626_23200</name>
</gene>
<sequence>MKIDIDVDRSCRHRFINYLILNTSFSDTIGLLNGKSAAILYLYLNRSKFEADWIDHIAYTHLEEMLLQTSVFTPLTFGNGLSGMGVMLEFLASSGYLQENVSDLLEEVEPKLLGLVYGGTLKQAGIAEGLSGLGLYFLHRIRSSSPSSPLMMLKYKEAVIACVEQIWILYQGGHIPVTNTSFFTGLPGILCFLCNVTAENIYEPETASLLIRFANILMDKLVGSGNLLPDATGYLVLSEIAGLPGDLINSETFLLHLDTWFNKFEAANFETVDIAAPLQMLFAKKLAVRYKRAASVTQSDKLFQQLYSNLGKRSMKEIFPFDRSVNAVRTGLENGVPSLALPLHSIESGDYSWLSIFGINN</sequence>
<reference evidence="1 2" key="1">
    <citation type="submission" date="2021-04" db="EMBL/GenBank/DDBJ databases">
        <title>Chitinophaga sp. nov., isolated from the rhizosphere soil.</title>
        <authorList>
            <person name="He S."/>
        </authorList>
    </citation>
    <scope>NUCLEOTIDE SEQUENCE [LARGE SCALE GENOMIC DNA]</scope>
    <source>
        <strain evidence="1 2">2R12</strain>
    </source>
</reference>
<dbReference type="EMBL" id="JAGTXB010000013">
    <property type="protein sequence ID" value="MBS0030251.1"/>
    <property type="molecule type" value="Genomic_DNA"/>
</dbReference>
<accession>A0ABS5J4U7</accession>
<name>A0ABS5J4U7_9BACT</name>
<dbReference type="Gene3D" id="1.50.10.20">
    <property type="match status" value="1"/>
</dbReference>